<keyword evidence="5" id="KW-1185">Reference proteome</keyword>
<dbReference type="Pfam" id="PF00087">
    <property type="entry name" value="Toxin_TOLIP"/>
    <property type="match status" value="1"/>
</dbReference>
<name>A0A4U5M5L7_STECR</name>
<dbReference type="EMBL" id="AZBU02000010">
    <property type="protein sequence ID" value="TKR63603.1"/>
    <property type="molecule type" value="Genomic_DNA"/>
</dbReference>
<keyword evidence="1" id="KW-1133">Transmembrane helix</keyword>
<keyword evidence="1" id="KW-0472">Membrane</keyword>
<organism evidence="4 5">
    <name type="scientific">Steinernema carpocapsae</name>
    <name type="common">Entomopathogenic nematode</name>
    <dbReference type="NCBI Taxonomy" id="34508"/>
    <lineage>
        <taxon>Eukaryota</taxon>
        <taxon>Metazoa</taxon>
        <taxon>Ecdysozoa</taxon>
        <taxon>Nematoda</taxon>
        <taxon>Chromadorea</taxon>
        <taxon>Rhabditida</taxon>
        <taxon>Tylenchina</taxon>
        <taxon>Panagrolaimomorpha</taxon>
        <taxon>Strongyloidoidea</taxon>
        <taxon>Steinernematidae</taxon>
        <taxon>Steinernema</taxon>
    </lineage>
</organism>
<dbReference type="AlphaFoldDB" id="A0A4U5M5L7"/>
<feature type="signal peptide" evidence="2">
    <location>
        <begin position="1"/>
        <end position="19"/>
    </location>
</feature>
<dbReference type="InterPro" id="IPR035076">
    <property type="entry name" value="Toxin/TOLIP"/>
</dbReference>
<protein>
    <recommendedName>
        <fullName evidence="3">Snake toxin/toxin-like domain-containing protein</fullName>
    </recommendedName>
</protein>
<dbReference type="Proteomes" id="UP000298663">
    <property type="component" value="Unassembled WGS sequence"/>
</dbReference>
<reference evidence="4 5" key="1">
    <citation type="journal article" date="2015" name="Genome Biol.">
        <title>Comparative genomics of Steinernema reveals deeply conserved gene regulatory networks.</title>
        <authorList>
            <person name="Dillman A.R."/>
            <person name="Macchietto M."/>
            <person name="Porter C.F."/>
            <person name="Rogers A."/>
            <person name="Williams B."/>
            <person name="Antoshechkin I."/>
            <person name="Lee M.M."/>
            <person name="Goodwin Z."/>
            <person name="Lu X."/>
            <person name="Lewis E.E."/>
            <person name="Goodrich-Blair H."/>
            <person name="Stock S.P."/>
            <person name="Adams B.J."/>
            <person name="Sternberg P.W."/>
            <person name="Mortazavi A."/>
        </authorList>
    </citation>
    <scope>NUCLEOTIDE SEQUENCE [LARGE SCALE GENOMIC DNA]</scope>
    <source>
        <strain evidence="4 5">ALL</strain>
    </source>
</reference>
<proteinExistence type="predicted"/>
<keyword evidence="1" id="KW-0812">Transmembrane</keyword>
<feature type="transmembrane region" description="Helical" evidence="1">
    <location>
        <begin position="120"/>
        <end position="138"/>
    </location>
</feature>
<reference evidence="4 5" key="2">
    <citation type="journal article" date="2019" name="G3 (Bethesda)">
        <title>Hybrid Assembly of the Genome of the Entomopathogenic Nematode Steinernema carpocapsae Identifies the X-Chromosome.</title>
        <authorList>
            <person name="Serra L."/>
            <person name="Macchietto M."/>
            <person name="Macias-Munoz A."/>
            <person name="McGill C.J."/>
            <person name="Rodriguez I.M."/>
            <person name="Rodriguez B."/>
            <person name="Murad R."/>
            <person name="Mortazavi A."/>
        </authorList>
    </citation>
    <scope>NUCLEOTIDE SEQUENCE [LARGE SCALE GENOMIC DNA]</scope>
    <source>
        <strain evidence="4 5">ALL</strain>
    </source>
</reference>
<gene>
    <name evidence="4" type="ORF">L596_027413</name>
</gene>
<dbReference type="PANTHER" id="PTHR34721:SF3">
    <property type="entry name" value="ACTIVIN_RECP DOMAIN-CONTAINING PROTEIN-RELATED"/>
    <property type="match status" value="1"/>
</dbReference>
<dbReference type="Gene3D" id="2.10.60.10">
    <property type="entry name" value="CD59"/>
    <property type="match status" value="1"/>
</dbReference>
<dbReference type="InterPro" id="IPR045860">
    <property type="entry name" value="Snake_toxin-like_sf"/>
</dbReference>
<comment type="caution">
    <text evidence="4">The sequence shown here is derived from an EMBL/GenBank/DDBJ whole genome shotgun (WGS) entry which is preliminary data.</text>
</comment>
<feature type="domain" description="Snake toxin/toxin-like" evidence="3">
    <location>
        <begin position="20"/>
        <end position="95"/>
    </location>
</feature>
<evidence type="ECO:0000256" key="1">
    <source>
        <dbReference type="SAM" id="Phobius"/>
    </source>
</evidence>
<evidence type="ECO:0000313" key="5">
    <source>
        <dbReference type="Proteomes" id="UP000298663"/>
    </source>
</evidence>
<accession>A0A4U5M5L7</accession>
<keyword evidence="2" id="KW-0732">Signal</keyword>
<dbReference type="SUPFAM" id="SSF57302">
    <property type="entry name" value="Snake toxin-like"/>
    <property type="match status" value="1"/>
</dbReference>
<sequence length="139" mass="14446">MRLGLFACAFMAILCVTSALKCYVGGKGTKQDGKLVDGKEMETCKAGDNFCLYVSGKTNLGTGTFFSCSGGICDKNENMKTDQASGTCCSTDLCNVDPSGSDGSGEKGNQAETNSAERNVVAFSLLSVAAIVHLAFLLL</sequence>
<dbReference type="PANTHER" id="PTHR34721">
    <property type="entry name" value="PROTEIN CBG09734"/>
    <property type="match status" value="1"/>
</dbReference>
<evidence type="ECO:0000313" key="4">
    <source>
        <dbReference type="EMBL" id="TKR63603.1"/>
    </source>
</evidence>
<evidence type="ECO:0000256" key="2">
    <source>
        <dbReference type="SAM" id="SignalP"/>
    </source>
</evidence>
<evidence type="ECO:0000259" key="3">
    <source>
        <dbReference type="Pfam" id="PF00087"/>
    </source>
</evidence>
<feature type="chain" id="PRO_5020922233" description="Snake toxin/toxin-like domain-containing protein" evidence="2">
    <location>
        <begin position="20"/>
        <end position="139"/>
    </location>
</feature>